<dbReference type="GO" id="GO:0005886">
    <property type="term" value="C:plasma membrane"/>
    <property type="evidence" value="ECO:0007669"/>
    <property type="project" value="UniProtKB-SubCell"/>
</dbReference>
<accession>A0A8J1UPN5</accession>
<dbReference type="PANTHER" id="PTHR24228">
    <property type="entry name" value="B2 BRADYKININ RECEPTOR/ANGIOTENSIN II RECEPTOR"/>
    <property type="match status" value="1"/>
</dbReference>
<dbReference type="EMBL" id="CAIIXF020000009">
    <property type="protein sequence ID" value="CAH1794002.1"/>
    <property type="molecule type" value="Genomic_DNA"/>
</dbReference>
<protein>
    <submittedName>
        <fullName evidence="9">Uncharacterized protein</fullName>
    </submittedName>
</protein>
<dbReference type="AlphaFoldDB" id="A0A8J1UPN5"/>
<dbReference type="OrthoDB" id="10034726at2759"/>
<evidence type="ECO:0000256" key="2">
    <source>
        <dbReference type="ARBA" id="ARBA00022475"/>
    </source>
</evidence>
<evidence type="ECO:0000313" key="9">
    <source>
        <dbReference type="EMBL" id="CAH1794002.1"/>
    </source>
</evidence>
<organism evidence="9 10">
    <name type="scientific">Owenia fusiformis</name>
    <name type="common">Polychaete worm</name>
    <dbReference type="NCBI Taxonomy" id="6347"/>
    <lineage>
        <taxon>Eukaryota</taxon>
        <taxon>Metazoa</taxon>
        <taxon>Spiralia</taxon>
        <taxon>Lophotrochozoa</taxon>
        <taxon>Annelida</taxon>
        <taxon>Polychaeta</taxon>
        <taxon>Sedentaria</taxon>
        <taxon>Canalipalpata</taxon>
        <taxon>Sabellida</taxon>
        <taxon>Oweniida</taxon>
        <taxon>Oweniidae</taxon>
        <taxon>Owenia</taxon>
    </lineage>
</organism>
<keyword evidence="8" id="KW-0807">Transducer</keyword>
<dbReference type="InterPro" id="IPR000276">
    <property type="entry name" value="GPCR_Rhodpsn"/>
</dbReference>
<evidence type="ECO:0000256" key="7">
    <source>
        <dbReference type="ARBA" id="ARBA00023170"/>
    </source>
</evidence>
<keyword evidence="3" id="KW-0812">Transmembrane</keyword>
<comment type="caution">
    <text evidence="9">The sequence shown here is derived from an EMBL/GenBank/DDBJ whole genome shotgun (WGS) entry which is preliminary data.</text>
</comment>
<keyword evidence="2" id="KW-1003">Cell membrane</keyword>
<dbReference type="Proteomes" id="UP000749559">
    <property type="component" value="Unassembled WGS sequence"/>
</dbReference>
<dbReference type="CDD" id="cd00637">
    <property type="entry name" value="7tm_classA_rhodopsin-like"/>
    <property type="match status" value="1"/>
</dbReference>
<dbReference type="Gene3D" id="1.20.1070.10">
    <property type="entry name" value="Rhodopsin 7-helix transmembrane proteins"/>
    <property type="match status" value="1"/>
</dbReference>
<keyword evidence="10" id="KW-1185">Reference proteome</keyword>
<dbReference type="SUPFAM" id="SSF81321">
    <property type="entry name" value="Family A G protein-coupled receptor-like"/>
    <property type="match status" value="1"/>
</dbReference>
<evidence type="ECO:0000256" key="4">
    <source>
        <dbReference type="ARBA" id="ARBA00022989"/>
    </source>
</evidence>
<reference evidence="9" key="1">
    <citation type="submission" date="2022-03" db="EMBL/GenBank/DDBJ databases">
        <authorList>
            <person name="Martin C."/>
        </authorList>
    </citation>
    <scope>NUCLEOTIDE SEQUENCE</scope>
</reference>
<sequence length="354" mass="39777">MENSTENLNWKLNTTNSSVEILQFTYKPYIEESPGKFAVLVLFAATFCFLGVFGNVLTIISIVKEEVLRVPENCFIISRAISDIILAGMILPLTIAGVVKGEAYYHQRATLCKALAGICCLVCFCNWWTLASLSVNRLFLTWFPLKSRAILTWRTTPALSMFCYVIGFCVVSPALFGWSVLEFDPEMMVCMVDVDTLHYNTFIVLANAIPSSITFVTLVLTAIKMNSKRRQFAVVGPEVDVMESTAFVSDNEDKSKAKQLLKELRDAAMSVKMIASLFGVTFLLWLPLTVVMLSHHALNYGRDIWAFSLLVAHLQPGVDCFCYVFVNRYFRRGYKNVVCFVFCGWSNGKCICSS</sequence>
<dbReference type="Pfam" id="PF00001">
    <property type="entry name" value="7tm_1"/>
    <property type="match status" value="1"/>
</dbReference>
<evidence type="ECO:0000256" key="5">
    <source>
        <dbReference type="ARBA" id="ARBA00023040"/>
    </source>
</evidence>
<evidence type="ECO:0000256" key="1">
    <source>
        <dbReference type="ARBA" id="ARBA00004651"/>
    </source>
</evidence>
<keyword evidence="6" id="KW-0472">Membrane</keyword>
<evidence type="ECO:0000256" key="3">
    <source>
        <dbReference type="ARBA" id="ARBA00022692"/>
    </source>
</evidence>
<dbReference type="InterPro" id="IPR017452">
    <property type="entry name" value="GPCR_Rhodpsn_7TM"/>
</dbReference>
<keyword evidence="7" id="KW-0675">Receptor</keyword>
<dbReference type="GO" id="GO:0004930">
    <property type="term" value="F:G protein-coupled receptor activity"/>
    <property type="evidence" value="ECO:0007669"/>
    <property type="project" value="UniProtKB-KW"/>
</dbReference>
<name>A0A8J1UPN5_OWEFU</name>
<proteinExistence type="predicted"/>
<gene>
    <name evidence="9" type="ORF">OFUS_LOCUS18775</name>
</gene>
<keyword evidence="5" id="KW-0297">G-protein coupled receptor</keyword>
<dbReference type="PRINTS" id="PR00237">
    <property type="entry name" value="GPCRRHODOPSN"/>
</dbReference>
<dbReference type="PROSITE" id="PS50262">
    <property type="entry name" value="G_PROTEIN_RECEP_F1_2"/>
    <property type="match status" value="1"/>
</dbReference>
<evidence type="ECO:0000256" key="8">
    <source>
        <dbReference type="ARBA" id="ARBA00023224"/>
    </source>
</evidence>
<comment type="subcellular location">
    <subcellularLocation>
        <location evidence="1">Cell membrane</location>
        <topology evidence="1">Multi-pass membrane protein</topology>
    </subcellularLocation>
</comment>
<evidence type="ECO:0000313" key="10">
    <source>
        <dbReference type="Proteomes" id="UP000749559"/>
    </source>
</evidence>
<evidence type="ECO:0000256" key="6">
    <source>
        <dbReference type="ARBA" id="ARBA00023136"/>
    </source>
</evidence>
<dbReference type="PANTHER" id="PTHR24228:SF75">
    <property type="entry name" value="G-PROTEIN COUPLED RECEPTORS FAMILY 1 PROFILE DOMAIN-CONTAINING PROTEIN"/>
    <property type="match status" value="1"/>
</dbReference>
<keyword evidence="4" id="KW-1133">Transmembrane helix</keyword>